<feature type="transmembrane region" description="Helical" evidence="1">
    <location>
        <begin position="53"/>
        <end position="72"/>
    </location>
</feature>
<keyword evidence="1" id="KW-0472">Membrane</keyword>
<keyword evidence="3" id="KW-1185">Reference proteome</keyword>
<feature type="transmembrane region" description="Helical" evidence="1">
    <location>
        <begin position="21"/>
        <end position="41"/>
    </location>
</feature>
<proteinExistence type="predicted"/>
<reference evidence="2 3" key="1">
    <citation type="submission" date="2020-03" db="EMBL/GenBank/DDBJ databases">
        <title>Genomic Encyclopedia of Type Strains, Phase IV (KMG-IV): sequencing the most valuable type-strain genomes for metagenomic binning, comparative biology and taxonomic classification.</title>
        <authorList>
            <person name="Goeker M."/>
        </authorList>
    </citation>
    <scope>NUCLEOTIDE SEQUENCE [LARGE SCALE GENOMIC DNA]</scope>
    <source>
        <strain evidence="2 3">DSM 105096</strain>
    </source>
</reference>
<feature type="transmembrane region" description="Helical" evidence="1">
    <location>
        <begin position="130"/>
        <end position="152"/>
    </location>
</feature>
<evidence type="ECO:0000313" key="2">
    <source>
        <dbReference type="EMBL" id="NJC28294.1"/>
    </source>
</evidence>
<organism evidence="2 3">
    <name type="scientific">Neolewinella antarctica</name>
    <dbReference type="NCBI Taxonomy" id="442734"/>
    <lineage>
        <taxon>Bacteria</taxon>
        <taxon>Pseudomonadati</taxon>
        <taxon>Bacteroidota</taxon>
        <taxon>Saprospiria</taxon>
        <taxon>Saprospirales</taxon>
        <taxon>Lewinellaceae</taxon>
        <taxon>Neolewinella</taxon>
    </lineage>
</organism>
<evidence type="ECO:0000256" key="1">
    <source>
        <dbReference type="SAM" id="Phobius"/>
    </source>
</evidence>
<keyword evidence="1" id="KW-1133">Transmembrane helix</keyword>
<gene>
    <name evidence="2" type="ORF">GGR27_003817</name>
</gene>
<dbReference type="EMBL" id="JAATJH010000010">
    <property type="protein sequence ID" value="NJC28294.1"/>
    <property type="molecule type" value="Genomic_DNA"/>
</dbReference>
<evidence type="ECO:0000313" key="3">
    <source>
        <dbReference type="Proteomes" id="UP000770785"/>
    </source>
</evidence>
<feature type="transmembrane region" description="Helical" evidence="1">
    <location>
        <begin position="195"/>
        <end position="218"/>
    </location>
</feature>
<name>A0ABX0XHD0_9BACT</name>
<dbReference type="Proteomes" id="UP000770785">
    <property type="component" value="Unassembled WGS sequence"/>
</dbReference>
<keyword evidence="1" id="KW-0812">Transmembrane</keyword>
<sequence length="220" mass="24170">MQTLRQIAHLLKWEFRAEWRNRTAISSVLLYVVATATIVYMAMTNFSAMTFNAVLWIVLFFGALVATGRSFLREGGRRHLYYYQVASPEALLTSKWIFNTLQIWLVSGASYLALRFFAAENIEVFEPATFLAAVGLGGVGLSAALTFVGAIAARAGGNATLMSILSLPILTPLLYLLVNLGAYSFGLPIEQTDTMLIYVGAIDLIGLAVGLVLFPFVWRD</sequence>
<feature type="transmembrane region" description="Helical" evidence="1">
    <location>
        <begin position="164"/>
        <end position="183"/>
    </location>
</feature>
<feature type="transmembrane region" description="Helical" evidence="1">
    <location>
        <begin position="96"/>
        <end position="118"/>
    </location>
</feature>
<accession>A0ABX0XHD0</accession>
<protein>
    <submittedName>
        <fullName evidence="2">Heme exporter protein B</fullName>
    </submittedName>
</protein>
<comment type="caution">
    <text evidence="2">The sequence shown here is derived from an EMBL/GenBank/DDBJ whole genome shotgun (WGS) entry which is preliminary data.</text>
</comment>
<dbReference type="RefSeq" id="WP_168040156.1">
    <property type="nucleotide sequence ID" value="NZ_JAATJH010000010.1"/>
</dbReference>